<dbReference type="SUPFAM" id="SSF57903">
    <property type="entry name" value="FYVE/PHD zinc finger"/>
    <property type="match status" value="1"/>
</dbReference>
<dbReference type="Proteomes" id="UP000653454">
    <property type="component" value="Unassembled WGS sequence"/>
</dbReference>
<sequence length="353" mass="40139">MRRTLANLAIQQFDAILKKSVRCRDSSSAHVSAQFNQWFPTLNIRMICFDCNTTCGDGAACSGCNKSFCFSCANITERGFRNLGPDRRAAWRCPKCRISSPRSKTPDKREATLEDIVNRLDILTHKLDELPKLISDVKELKSNMQEVIKSCEFATNKVEDFEMKLVGLHDRVSAMEEIKEVLKVTQSSVDTLQQDTIDKEQWSRLNNVEIKGVPVRNGENLFNIMASLGEHINLPVQNSQINFVTRVPVFNSKEKSILLGFVNRYVKEDFVAAARRCKGLIASDLGFSNCDQRIYVNDHLSPGNKKLLTKAKLTAKEKNYNYVWIKHAKIHIRKNDTSPVLIIKCINDLNKLK</sequence>
<reference evidence="3" key="1">
    <citation type="submission" date="2020-11" db="EMBL/GenBank/DDBJ databases">
        <authorList>
            <person name="Whiteford S."/>
        </authorList>
    </citation>
    <scope>NUCLEOTIDE SEQUENCE</scope>
</reference>
<organism evidence="3 4">
    <name type="scientific">Plutella xylostella</name>
    <name type="common">Diamondback moth</name>
    <name type="synonym">Plutella maculipennis</name>
    <dbReference type="NCBI Taxonomy" id="51655"/>
    <lineage>
        <taxon>Eukaryota</taxon>
        <taxon>Metazoa</taxon>
        <taxon>Ecdysozoa</taxon>
        <taxon>Arthropoda</taxon>
        <taxon>Hexapoda</taxon>
        <taxon>Insecta</taxon>
        <taxon>Pterygota</taxon>
        <taxon>Neoptera</taxon>
        <taxon>Endopterygota</taxon>
        <taxon>Lepidoptera</taxon>
        <taxon>Glossata</taxon>
        <taxon>Ditrysia</taxon>
        <taxon>Yponomeutoidea</taxon>
        <taxon>Plutellidae</taxon>
        <taxon>Plutella</taxon>
    </lineage>
</organism>
<dbReference type="InterPro" id="IPR057251">
    <property type="entry name" value="FP_C"/>
</dbReference>
<dbReference type="Pfam" id="PF25298">
    <property type="entry name" value="Baculo_FP_2nd"/>
    <property type="match status" value="1"/>
</dbReference>
<dbReference type="AlphaFoldDB" id="A0A8S4EFY6"/>
<evidence type="ECO:0000259" key="2">
    <source>
        <dbReference type="Pfam" id="PF25298"/>
    </source>
</evidence>
<dbReference type="InterPro" id="IPR013083">
    <property type="entry name" value="Znf_RING/FYVE/PHD"/>
</dbReference>
<protein>
    <submittedName>
        <fullName evidence="3">(diamondback moth) hypothetical protein</fullName>
    </submittedName>
</protein>
<name>A0A8S4EFY6_PLUXY</name>
<proteinExistence type="predicted"/>
<keyword evidence="1" id="KW-0175">Coiled coil</keyword>
<dbReference type="Gene3D" id="3.30.40.10">
    <property type="entry name" value="Zinc/RING finger domain, C3HC4 (zinc finger)"/>
    <property type="match status" value="1"/>
</dbReference>
<feature type="domain" description="FP protein C-terminal" evidence="2">
    <location>
        <begin position="302"/>
        <end position="353"/>
    </location>
</feature>
<dbReference type="InterPro" id="IPR011011">
    <property type="entry name" value="Znf_FYVE_PHD"/>
</dbReference>
<dbReference type="EMBL" id="CAJHNJ030000016">
    <property type="protein sequence ID" value="CAG9114395.1"/>
    <property type="molecule type" value="Genomic_DNA"/>
</dbReference>
<evidence type="ECO:0000313" key="3">
    <source>
        <dbReference type="EMBL" id="CAG9114395.1"/>
    </source>
</evidence>
<evidence type="ECO:0000256" key="1">
    <source>
        <dbReference type="SAM" id="Coils"/>
    </source>
</evidence>
<feature type="coiled-coil region" evidence="1">
    <location>
        <begin position="137"/>
        <end position="195"/>
    </location>
</feature>
<accession>A0A8S4EFY6</accession>
<gene>
    <name evidence="3" type="ORF">PLXY2_LOCUS5402</name>
</gene>
<comment type="caution">
    <text evidence="3">The sequence shown here is derived from an EMBL/GenBank/DDBJ whole genome shotgun (WGS) entry which is preliminary data.</text>
</comment>
<keyword evidence="4" id="KW-1185">Reference proteome</keyword>
<evidence type="ECO:0000313" key="4">
    <source>
        <dbReference type="Proteomes" id="UP000653454"/>
    </source>
</evidence>